<dbReference type="GO" id="GO:0006310">
    <property type="term" value="P:DNA recombination"/>
    <property type="evidence" value="ECO:0007669"/>
    <property type="project" value="UniProtKB-KW"/>
</dbReference>
<dbReference type="GO" id="GO:0003677">
    <property type="term" value="F:DNA binding"/>
    <property type="evidence" value="ECO:0007669"/>
    <property type="project" value="InterPro"/>
</dbReference>
<comment type="caution">
    <text evidence="2">The sequence shown here is derived from an EMBL/GenBank/DDBJ whole genome shotgun (WGS) entry which is preliminary data.</text>
</comment>
<dbReference type="InterPro" id="IPR011010">
    <property type="entry name" value="DNA_brk_join_enz"/>
</dbReference>
<dbReference type="AlphaFoldDB" id="A0A1W0WWR7"/>
<dbReference type="InterPro" id="IPR013762">
    <property type="entry name" value="Integrase-like_cat_sf"/>
</dbReference>
<organism evidence="2 3">
    <name type="scientific">Hypsibius exemplaris</name>
    <name type="common">Freshwater tardigrade</name>
    <dbReference type="NCBI Taxonomy" id="2072580"/>
    <lineage>
        <taxon>Eukaryota</taxon>
        <taxon>Metazoa</taxon>
        <taxon>Ecdysozoa</taxon>
        <taxon>Tardigrada</taxon>
        <taxon>Eutardigrada</taxon>
        <taxon>Parachela</taxon>
        <taxon>Hypsibioidea</taxon>
        <taxon>Hypsibiidae</taxon>
        <taxon>Hypsibius</taxon>
    </lineage>
</organism>
<proteinExistence type="predicted"/>
<gene>
    <name evidence="2" type="ORF">BV898_06416</name>
</gene>
<dbReference type="SUPFAM" id="SSF56349">
    <property type="entry name" value="DNA breaking-rejoining enzymes"/>
    <property type="match status" value="1"/>
</dbReference>
<evidence type="ECO:0000313" key="2">
    <source>
        <dbReference type="EMBL" id="OQV19644.1"/>
    </source>
</evidence>
<dbReference type="EMBL" id="MTYJ01000037">
    <property type="protein sequence ID" value="OQV19644.1"/>
    <property type="molecule type" value="Genomic_DNA"/>
</dbReference>
<accession>A0A1W0WWR7</accession>
<keyword evidence="3" id="KW-1185">Reference proteome</keyword>
<dbReference type="Gene3D" id="1.10.443.10">
    <property type="entry name" value="Intergrase catalytic core"/>
    <property type="match status" value="1"/>
</dbReference>
<name>A0A1W0WWR7_HYPEX</name>
<protein>
    <submittedName>
        <fullName evidence="2">Uncharacterized protein</fullName>
    </submittedName>
</protein>
<dbReference type="Proteomes" id="UP000192578">
    <property type="component" value="Unassembled WGS sequence"/>
</dbReference>
<sequence>MSLITTGLKLNLIERIVANQVDHQDVNLYMSGPPATSASVDAATAVVVSAPTISQDTIADLVQHLELRPHAAKTREDAGFTSGSDVKLITSEKIGFLGLLFGDLLKIRQWLKSEKPLAQVTHPPPALFATPSSTTVLQSDHDSDDTFEHVFPYKNARELSRPHEESSEDIAANATKITASFNFPQRQSATLHGTDVFYHAQAPPKTAGYEPQHFSIHSFCRGAATFAAAAGNSEDVIKAQGTWRSSCYQRYIDQDVELRQQFADQVMEAVSRTLS</sequence>
<keyword evidence="1" id="KW-0233">DNA recombination</keyword>
<evidence type="ECO:0000313" key="3">
    <source>
        <dbReference type="Proteomes" id="UP000192578"/>
    </source>
</evidence>
<evidence type="ECO:0000256" key="1">
    <source>
        <dbReference type="ARBA" id="ARBA00023172"/>
    </source>
</evidence>
<dbReference type="GO" id="GO:0015074">
    <property type="term" value="P:DNA integration"/>
    <property type="evidence" value="ECO:0007669"/>
    <property type="project" value="InterPro"/>
</dbReference>
<reference evidence="3" key="1">
    <citation type="submission" date="2017-01" db="EMBL/GenBank/DDBJ databases">
        <title>Comparative genomics of anhydrobiosis in the tardigrade Hypsibius dujardini.</title>
        <authorList>
            <person name="Yoshida Y."/>
            <person name="Koutsovoulos G."/>
            <person name="Laetsch D."/>
            <person name="Stevens L."/>
            <person name="Kumar S."/>
            <person name="Horikawa D."/>
            <person name="Ishino K."/>
            <person name="Komine S."/>
            <person name="Tomita M."/>
            <person name="Blaxter M."/>
            <person name="Arakawa K."/>
        </authorList>
    </citation>
    <scope>NUCLEOTIDE SEQUENCE [LARGE SCALE GENOMIC DNA]</scope>
    <source>
        <strain evidence="3">Z151</strain>
    </source>
</reference>